<dbReference type="VEuPathDB" id="FungiDB:BCV72DRAFT_249668"/>
<name>A0A1X0R530_RHIZD</name>
<dbReference type="Pfam" id="PF04113">
    <property type="entry name" value="Gpi16"/>
    <property type="match status" value="1"/>
</dbReference>
<proteinExistence type="predicted"/>
<dbReference type="PANTHER" id="PTHR12959:SF11">
    <property type="entry name" value="GPI TRANSAMIDASE COMPONENT PIG-T"/>
    <property type="match status" value="1"/>
</dbReference>
<dbReference type="GO" id="GO:0016255">
    <property type="term" value="P:attachment of GPI anchor to protein"/>
    <property type="evidence" value="ECO:0007669"/>
    <property type="project" value="InterPro"/>
</dbReference>
<dbReference type="AlphaFoldDB" id="A0A1X0R530"/>
<feature type="transmembrane region" description="Helical" evidence="1">
    <location>
        <begin position="271"/>
        <end position="291"/>
    </location>
</feature>
<keyword evidence="1" id="KW-0812">Transmembrane</keyword>
<sequence>MAIHATSICLDESCSEQRLELVQTITSVMDPVRETGRRDWSLTSIFDRQLNKACPLAKESRVVVDVANAGEGYDSRPQPYVNGTMMSYDLSQAPLDIGMTWHHERAFEYPLEPKRPVIYAQRYFTGYGQERGGLKITMYNRHKTESVPVIYYDSIPWYLKLYMHTFKVNVIGKDDHDVVKQMYYQPAIDRGRPSTLEYELLLPPDSIVTMSLDFDKVFLKYTEHRPDANRGFDIGSAVLSTWDSEQNLMRIYTDTLLVVLPTPDFSMPYNVITLTCTVIALFFGSVFNLLIRNFTPV</sequence>
<accession>A0A1X0R530</accession>
<reference evidence="2" key="1">
    <citation type="journal article" date="2016" name="Proc. Natl. Acad. Sci. U.S.A.">
        <title>Lipid metabolic changes in an early divergent fungus govern the establishment of a mutualistic symbiosis with endobacteria.</title>
        <authorList>
            <person name="Lastovetsky O.A."/>
            <person name="Gaspar M.L."/>
            <person name="Mondo S.J."/>
            <person name="LaButti K.M."/>
            <person name="Sandor L."/>
            <person name="Grigoriev I.V."/>
            <person name="Henry S.A."/>
            <person name="Pawlowska T.E."/>
        </authorList>
    </citation>
    <scope>NUCLEOTIDE SEQUENCE [LARGE SCALE GENOMIC DNA]</scope>
    <source>
        <strain evidence="2">ATCC 52814</strain>
    </source>
</reference>
<protein>
    <recommendedName>
        <fullName evidence="3">Gpi16 subunit, GPI transamidase component</fullName>
    </recommendedName>
</protein>
<evidence type="ECO:0008006" key="3">
    <source>
        <dbReference type="Google" id="ProtNLM"/>
    </source>
</evidence>
<dbReference type="EMBL" id="KV921911">
    <property type="protein sequence ID" value="ORE07038.1"/>
    <property type="molecule type" value="Genomic_DNA"/>
</dbReference>
<gene>
    <name evidence="2" type="ORF">BCV72DRAFT_249668</name>
</gene>
<dbReference type="PANTHER" id="PTHR12959">
    <property type="entry name" value="GPI TRANSAMIDASE COMPONENT PIG-T-RELATED"/>
    <property type="match status" value="1"/>
</dbReference>
<dbReference type="Proteomes" id="UP000242414">
    <property type="component" value="Unassembled WGS sequence"/>
</dbReference>
<organism evidence="2">
    <name type="scientific">Rhizopus microsporus var. microsporus</name>
    <dbReference type="NCBI Taxonomy" id="86635"/>
    <lineage>
        <taxon>Eukaryota</taxon>
        <taxon>Fungi</taxon>
        <taxon>Fungi incertae sedis</taxon>
        <taxon>Mucoromycota</taxon>
        <taxon>Mucoromycotina</taxon>
        <taxon>Mucoromycetes</taxon>
        <taxon>Mucorales</taxon>
        <taxon>Mucorineae</taxon>
        <taxon>Rhizopodaceae</taxon>
        <taxon>Rhizopus</taxon>
    </lineage>
</organism>
<evidence type="ECO:0000313" key="2">
    <source>
        <dbReference type="EMBL" id="ORE07038.1"/>
    </source>
</evidence>
<evidence type="ECO:0000256" key="1">
    <source>
        <dbReference type="SAM" id="Phobius"/>
    </source>
</evidence>
<dbReference type="GO" id="GO:0042765">
    <property type="term" value="C:GPI-anchor transamidase complex"/>
    <property type="evidence" value="ECO:0007669"/>
    <property type="project" value="InterPro"/>
</dbReference>
<dbReference type="InterPro" id="IPR007245">
    <property type="entry name" value="PIG-T"/>
</dbReference>
<dbReference type="OrthoDB" id="331263at2759"/>
<keyword evidence="1" id="KW-0472">Membrane</keyword>
<keyword evidence="1" id="KW-1133">Transmembrane helix</keyword>